<dbReference type="EMBL" id="BLAX01000001">
    <property type="protein sequence ID" value="GET34950.1"/>
    <property type="molecule type" value="Genomic_DNA"/>
</dbReference>
<comment type="caution">
    <text evidence="2">The sequence shown here is derived from an EMBL/GenBank/DDBJ whole genome shotgun (WGS) entry which is preliminary data.</text>
</comment>
<keyword evidence="1" id="KW-1133">Transmembrane helix</keyword>
<dbReference type="Proteomes" id="UP000391834">
    <property type="component" value="Unassembled WGS sequence"/>
</dbReference>
<keyword evidence="1" id="KW-0472">Membrane</keyword>
<gene>
    <name evidence="2" type="ORF">PbJCM13498_38130</name>
</gene>
<evidence type="ECO:0000313" key="2">
    <source>
        <dbReference type="EMBL" id="GET34950.1"/>
    </source>
</evidence>
<feature type="transmembrane region" description="Helical" evidence="1">
    <location>
        <begin position="30"/>
        <end position="50"/>
    </location>
</feature>
<feature type="transmembrane region" description="Helical" evidence="1">
    <location>
        <begin position="125"/>
        <end position="142"/>
    </location>
</feature>
<keyword evidence="1" id="KW-0812">Transmembrane</keyword>
<protein>
    <submittedName>
        <fullName evidence="2">Uncharacterized protein</fullName>
    </submittedName>
</protein>
<accession>A0A5M4B486</accession>
<feature type="transmembrane region" description="Helical" evidence="1">
    <location>
        <begin position="149"/>
        <end position="167"/>
    </location>
</feature>
<reference evidence="2 3" key="1">
    <citation type="submission" date="2019-10" db="EMBL/GenBank/DDBJ databases">
        <title>Prolixibacter strains distinguished by the presence of nitrate reductase genes were adept at nitrate-dependent anaerobic corrosion of metallic iron and carbon steel.</title>
        <authorList>
            <person name="Iino T."/>
            <person name="Shono N."/>
            <person name="Ito K."/>
            <person name="Nakamura R."/>
            <person name="Sueoka K."/>
            <person name="Harayama S."/>
            <person name="Ohkuma M."/>
        </authorList>
    </citation>
    <scope>NUCLEOTIDE SEQUENCE [LARGE SCALE GENOMIC DNA]</scope>
    <source>
        <strain evidence="2 3">JCM 13498</strain>
    </source>
</reference>
<organism evidence="2 3">
    <name type="scientific">Prolixibacter bellariivorans</name>
    <dbReference type="NCBI Taxonomy" id="314319"/>
    <lineage>
        <taxon>Bacteria</taxon>
        <taxon>Pseudomonadati</taxon>
        <taxon>Bacteroidota</taxon>
        <taxon>Bacteroidia</taxon>
        <taxon>Marinilabiliales</taxon>
        <taxon>Prolixibacteraceae</taxon>
        <taxon>Prolixibacter</taxon>
    </lineage>
</organism>
<dbReference type="OrthoDB" id="9911284at2"/>
<dbReference type="RefSeq" id="WP_025865225.1">
    <property type="nucleotide sequence ID" value="NZ_BLAX01000001.1"/>
</dbReference>
<feature type="transmembrane region" description="Helical" evidence="1">
    <location>
        <begin position="173"/>
        <end position="194"/>
    </location>
</feature>
<evidence type="ECO:0000256" key="1">
    <source>
        <dbReference type="SAM" id="Phobius"/>
    </source>
</evidence>
<feature type="transmembrane region" description="Helical" evidence="1">
    <location>
        <begin position="95"/>
        <end position="113"/>
    </location>
</feature>
<dbReference type="AlphaFoldDB" id="A0A5M4B486"/>
<proteinExistence type="predicted"/>
<evidence type="ECO:0000313" key="3">
    <source>
        <dbReference type="Proteomes" id="UP000391834"/>
    </source>
</evidence>
<feature type="transmembrane region" description="Helical" evidence="1">
    <location>
        <begin position="62"/>
        <end position="83"/>
    </location>
</feature>
<name>A0A5M4B486_9BACT</name>
<sequence length="196" mass="22498">MESKQPDEEQPFEVFSGLSHHIQHFVFRPGALLILWGWVMFYSYLTNYIFKKILLSSHVQSLLGNLGIVLGAVALIITVFYLLRQTRPVAKEEIYLRYVWASLFVGLVLINLIQFNVLHQINFELQHPIFMVVIAFAIVISGGILHYPFLLVGGIIFAILAYVASWLPLTDQLLMEAIGWLVAFILPGHIRYYLHK</sequence>
<keyword evidence="3" id="KW-1185">Reference proteome</keyword>